<evidence type="ECO:0000256" key="4">
    <source>
        <dbReference type="ARBA" id="ARBA00022598"/>
    </source>
</evidence>
<keyword evidence="10" id="KW-0040">ANK repeat</keyword>
<comment type="catalytic activity">
    <reaction evidence="15">
        <text>L-glutamine + H2O = L-glutamate + NH4(+)</text>
        <dbReference type="Rhea" id="RHEA:15889"/>
        <dbReference type="ChEBI" id="CHEBI:15377"/>
        <dbReference type="ChEBI" id="CHEBI:28938"/>
        <dbReference type="ChEBI" id="CHEBI:29985"/>
        <dbReference type="ChEBI" id="CHEBI:58359"/>
        <dbReference type="EC" id="3.5.1.2"/>
    </reaction>
</comment>
<reference evidence="17" key="2">
    <citation type="submission" date="2022-06" db="UniProtKB">
        <authorList>
            <consortium name="EnsemblMetazoa"/>
        </authorList>
    </citation>
    <scope>IDENTIFICATION</scope>
    <source>
        <strain evidence="17">PS312</strain>
    </source>
</reference>
<evidence type="ECO:0000256" key="2">
    <source>
        <dbReference type="ARBA" id="ARBA00011076"/>
    </source>
</evidence>
<dbReference type="FunFam" id="1.25.40.20:FF:000393">
    <property type="entry name" value="CRE-GLNA-3 protein"/>
    <property type="match status" value="1"/>
</dbReference>
<dbReference type="FunFam" id="3.40.710.10:FF:000008">
    <property type="entry name" value="Glutaminase, isoform E"/>
    <property type="match status" value="1"/>
</dbReference>
<dbReference type="InterPro" id="IPR045851">
    <property type="entry name" value="AMP-bd_C_sf"/>
</dbReference>
<dbReference type="InterPro" id="IPR015868">
    <property type="entry name" value="Glutaminase"/>
</dbReference>
<dbReference type="Pfam" id="PF13193">
    <property type="entry name" value="AMP-binding_C"/>
    <property type="match status" value="1"/>
</dbReference>
<protein>
    <recommendedName>
        <fullName evidence="16">L-glutamine amidohydrolase</fullName>
        <ecNumber evidence="3">3.5.1.2</ecNumber>
        <ecNumber evidence="11">6.2.1.3</ecNumber>
    </recommendedName>
    <alternativeName>
        <fullName evidence="13">Long-chain-fatty-acid--CoA ligase</fullName>
    </alternativeName>
</protein>
<dbReference type="NCBIfam" id="NF006134">
    <property type="entry name" value="PRK08279.1"/>
    <property type="match status" value="1"/>
</dbReference>
<keyword evidence="8" id="KW-0443">Lipid metabolism</keyword>
<keyword evidence="5" id="KW-0677">Repeat</keyword>
<keyword evidence="8" id="KW-0276">Fatty acid metabolism</keyword>
<dbReference type="GO" id="GO:0004359">
    <property type="term" value="F:glutaminase activity"/>
    <property type="evidence" value="ECO:0007669"/>
    <property type="project" value="UniProtKB-EC"/>
</dbReference>
<dbReference type="EnsemblMetazoa" id="PPA17631.1">
    <property type="protein sequence ID" value="PPA17631.1"/>
    <property type="gene ID" value="WBGene00107185"/>
</dbReference>
<evidence type="ECO:0000256" key="14">
    <source>
        <dbReference type="ARBA" id="ARBA00048666"/>
    </source>
</evidence>
<dbReference type="InterPro" id="IPR002110">
    <property type="entry name" value="Ankyrin_rpt"/>
</dbReference>
<comment type="catalytic activity">
    <reaction evidence="14">
        <text>tetracosanoate + ATP + CoA = tetracosanoyl-CoA + AMP + diphosphate</text>
        <dbReference type="Rhea" id="RHEA:33639"/>
        <dbReference type="ChEBI" id="CHEBI:30616"/>
        <dbReference type="ChEBI" id="CHEBI:31014"/>
        <dbReference type="ChEBI" id="CHEBI:33019"/>
        <dbReference type="ChEBI" id="CHEBI:57287"/>
        <dbReference type="ChEBI" id="CHEBI:65052"/>
        <dbReference type="ChEBI" id="CHEBI:456215"/>
    </reaction>
    <physiologicalReaction direction="left-to-right" evidence="14">
        <dbReference type="Rhea" id="RHEA:33640"/>
    </physiologicalReaction>
</comment>
<dbReference type="GO" id="GO:0001676">
    <property type="term" value="P:long-chain fatty acid metabolic process"/>
    <property type="evidence" value="ECO:0000318"/>
    <property type="project" value="GO_Central"/>
</dbReference>
<comment type="catalytic activity">
    <reaction evidence="12">
        <text>a very long-chain fatty acid + ATP + CoA = a very long-chain fatty acyl-CoA + AMP + diphosphate</text>
        <dbReference type="Rhea" id="RHEA:54536"/>
        <dbReference type="ChEBI" id="CHEBI:30616"/>
        <dbReference type="ChEBI" id="CHEBI:33019"/>
        <dbReference type="ChEBI" id="CHEBI:57287"/>
        <dbReference type="ChEBI" id="CHEBI:58950"/>
        <dbReference type="ChEBI" id="CHEBI:138261"/>
        <dbReference type="ChEBI" id="CHEBI:456215"/>
    </reaction>
    <physiologicalReaction direction="left-to-right" evidence="12">
        <dbReference type="Rhea" id="RHEA:54537"/>
    </physiologicalReaction>
</comment>
<accession>A0A8R1YKK9</accession>
<evidence type="ECO:0000256" key="13">
    <source>
        <dbReference type="ARBA" id="ARBA00041297"/>
    </source>
</evidence>
<dbReference type="HAMAP" id="MF_00313">
    <property type="entry name" value="Glutaminase"/>
    <property type="match status" value="1"/>
</dbReference>
<dbReference type="InterPro" id="IPR036770">
    <property type="entry name" value="Ankyrin_rpt-contain_sf"/>
</dbReference>
<organism evidence="17 18">
    <name type="scientific">Pristionchus pacificus</name>
    <name type="common">Parasitic nematode worm</name>
    <dbReference type="NCBI Taxonomy" id="54126"/>
    <lineage>
        <taxon>Eukaryota</taxon>
        <taxon>Metazoa</taxon>
        <taxon>Ecdysozoa</taxon>
        <taxon>Nematoda</taxon>
        <taxon>Chromadorea</taxon>
        <taxon>Rhabditida</taxon>
        <taxon>Rhabditina</taxon>
        <taxon>Diplogasteromorpha</taxon>
        <taxon>Diplogasteroidea</taxon>
        <taxon>Neodiplogasteridae</taxon>
        <taxon>Pristionchus</taxon>
    </lineage>
</organism>
<evidence type="ECO:0000313" key="18">
    <source>
        <dbReference type="Proteomes" id="UP000005239"/>
    </source>
</evidence>
<dbReference type="SUPFAM" id="SSF48403">
    <property type="entry name" value="Ankyrin repeat"/>
    <property type="match status" value="1"/>
</dbReference>
<keyword evidence="9" id="KW-0067">ATP-binding</keyword>
<dbReference type="GO" id="GO:0005324">
    <property type="term" value="F:long-chain fatty acid transmembrane transporter activity"/>
    <property type="evidence" value="ECO:0000318"/>
    <property type="project" value="GO_Central"/>
</dbReference>
<dbReference type="Pfam" id="PF04960">
    <property type="entry name" value="Glutaminase"/>
    <property type="match status" value="1"/>
</dbReference>
<evidence type="ECO:0000256" key="16">
    <source>
        <dbReference type="ARBA" id="ARBA00077251"/>
    </source>
</evidence>
<keyword evidence="18" id="KW-1185">Reference proteome</keyword>
<evidence type="ECO:0000313" key="17">
    <source>
        <dbReference type="EnsemblMetazoa" id="PPA17631.1"/>
    </source>
</evidence>
<evidence type="ECO:0000256" key="3">
    <source>
        <dbReference type="ARBA" id="ARBA00012918"/>
    </source>
</evidence>
<gene>
    <name evidence="17" type="primary">WBGene00107185</name>
</gene>
<dbReference type="Gene3D" id="1.25.40.20">
    <property type="entry name" value="Ankyrin repeat-containing domain"/>
    <property type="match status" value="1"/>
</dbReference>
<evidence type="ECO:0000256" key="9">
    <source>
        <dbReference type="ARBA" id="ARBA00022840"/>
    </source>
</evidence>
<dbReference type="InterPro" id="IPR012338">
    <property type="entry name" value="Beta-lactam/transpept-like"/>
</dbReference>
<evidence type="ECO:0000256" key="11">
    <source>
        <dbReference type="ARBA" id="ARBA00026121"/>
    </source>
</evidence>
<dbReference type="FunFam" id="3.30.300.30:FF:000002">
    <property type="entry name" value="Long-chain fatty acid transport protein 1"/>
    <property type="match status" value="1"/>
</dbReference>
<dbReference type="GO" id="GO:0005886">
    <property type="term" value="C:plasma membrane"/>
    <property type="evidence" value="ECO:0000318"/>
    <property type="project" value="GO_Central"/>
</dbReference>
<dbReference type="GO" id="GO:0006541">
    <property type="term" value="P:glutamine metabolic process"/>
    <property type="evidence" value="ECO:0007669"/>
    <property type="project" value="InterPro"/>
</dbReference>
<dbReference type="Pfam" id="PF00501">
    <property type="entry name" value="AMP-binding"/>
    <property type="match status" value="1"/>
</dbReference>
<proteinExistence type="inferred from homology"/>
<dbReference type="EC" id="3.5.1.2" evidence="3"/>
<dbReference type="GO" id="GO:0044539">
    <property type="term" value="P:long-chain fatty acid import into cell"/>
    <property type="evidence" value="ECO:0000318"/>
    <property type="project" value="GO_Central"/>
</dbReference>
<reference evidence="18" key="1">
    <citation type="journal article" date="2008" name="Nat. Genet.">
        <title>The Pristionchus pacificus genome provides a unique perspective on nematode lifestyle and parasitism.</title>
        <authorList>
            <person name="Dieterich C."/>
            <person name="Clifton S.W."/>
            <person name="Schuster L.N."/>
            <person name="Chinwalla A."/>
            <person name="Delehaunty K."/>
            <person name="Dinkelacker I."/>
            <person name="Fulton L."/>
            <person name="Fulton R."/>
            <person name="Godfrey J."/>
            <person name="Minx P."/>
            <person name="Mitreva M."/>
            <person name="Roeseler W."/>
            <person name="Tian H."/>
            <person name="Witte H."/>
            <person name="Yang S.P."/>
            <person name="Wilson R.K."/>
            <person name="Sommer R.J."/>
        </authorList>
    </citation>
    <scope>NUCLEOTIDE SEQUENCE [LARGE SCALE GENOMIC DNA]</scope>
    <source>
        <strain evidence="18">PS312</strain>
    </source>
</reference>
<dbReference type="NCBIfam" id="TIGR03814">
    <property type="entry name" value="Gln_ase"/>
    <property type="match status" value="1"/>
</dbReference>
<dbReference type="InterPro" id="IPR025110">
    <property type="entry name" value="AMP-bd_C"/>
</dbReference>
<dbReference type="Gene3D" id="3.40.710.10">
    <property type="entry name" value="DD-peptidase/beta-lactamase superfamily"/>
    <property type="match status" value="1"/>
</dbReference>
<dbReference type="InterPro" id="IPR020845">
    <property type="entry name" value="AMP-binding_CS"/>
</dbReference>
<evidence type="ECO:0000256" key="1">
    <source>
        <dbReference type="ARBA" id="ARBA00006432"/>
    </source>
</evidence>
<keyword evidence="7" id="KW-0378">Hydrolase</keyword>
<comment type="similarity">
    <text evidence="2">Belongs to the glutaminase family.</text>
</comment>
<comment type="similarity">
    <text evidence="1">Belongs to the ATP-dependent AMP-binding enzyme family.</text>
</comment>
<keyword evidence="4" id="KW-0436">Ligase</keyword>
<keyword evidence="6" id="KW-0547">Nucleotide-binding</keyword>
<evidence type="ECO:0000256" key="12">
    <source>
        <dbReference type="ARBA" id="ARBA00036527"/>
    </source>
</evidence>
<dbReference type="EC" id="6.2.1.3" evidence="11"/>
<dbReference type="GO" id="GO:0005524">
    <property type="term" value="F:ATP binding"/>
    <property type="evidence" value="ECO:0007669"/>
    <property type="project" value="UniProtKB-KW"/>
</dbReference>
<dbReference type="PANTHER" id="PTHR43107">
    <property type="entry name" value="LONG-CHAIN FATTY ACID TRANSPORT PROTEIN"/>
    <property type="match status" value="1"/>
</dbReference>
<dbReference type="SUPFAM" id="SSF56801">
    <property type="entry name" value="Acetyl-CoA synthetase-like"/>
    <property type="match status" value="1"/>
</dbReference>
<dbReference type="InterPro" id="IPR042099">
    <property type="entry name" value="ANL_N_sf"/>
</dbReference>
<accession>A0A2A6C653</accession>
<evidence type="ECO:0000256" key="15">
    <source>
        <dbReference type="ARBA" id="ARBA00049534"/>
    </source>
</evidence>
<evidence type="ECO:0000256" key="5">
    <source>
        <dbReference type="ARBA" id="ARBA00022737"/>
    </source>
</evidence>
<dbReference type="GO" id="GO:0005789">
    <property type="term" value="C:endoplasmic reticulum membrane"/>
    <property type="evidence" value="ECO:0000318"/>
    <property type="project" value="GO_Central"/>
</dbReference>
<dbReference type="Gene3D" id="3.40.50.12780">
    <property type="entry name" value="N-terminal domain of ligase-like"/>
    <property type="match status" value="1"/>
</dbReference>
<dbReference type="Proteomes" id="UP000005239">
    <property type="component" value="Unassembled WGS sequence"/>
</dbReference>
<evidence type="ECO:0000256" key="7">
    <source>
        <dbReference type="ARBA" id="ARBA00022801"/>
    </source>
</evidence>
<dbReference type="PROSITE" id="PS00455">
    <property type="entry name" value="AMP_BINDING"/>
    <property type="match status" value="1"/>
</dbReference>
<dbReference type="Pfam" id="PF17959">
    <property type="entry name" value="EF-hand_14"/>
    <property type="match status" value="1"/>
</dbReference>
<evidence type="ECO:0000256" key="8">
    <source>
        <dbReference type="ARBA" id="ARBA00022832"/>
    </source>
</evidence>
<evidence type="ECO:0000256" key="10">
    <source>
        <dbReference type="ARBA" id="ARBA00023043"/>
    </source>
</evidence>
<dbReference type="Pfam" id="PF12796">
    <property type="entry name" value="Ank_2"/>
    <property type="match status" value="1"/>
</dbReference>
<dbReference type="InterPro" id="IPR041541">
    <property type="entry name" value="Glutaminase_EF-hand"/>
</dbReference>
<dbReference type="SUPFAM" id="SSF56601">
    <property type="entry name" value="beta-lactamase/transpeptidase-like"/>
    <property type="match status" value="1"/>
</dbReference>
<dbReference type="PANTHER" id="PTHR43107:SF15">
    <property type="entry name" value="FATTY ACID TRANSPORT PROTEIN 3, ISOFORM A"/>
    <property type="match status" value="1"/>
</dbReference>
<evidence type="ECO:0000256" key="6">
    <source>
        <dbReference type="ARBA" id="ARBA00022741"/>
    </source>
</evidence>
<dbReference type="Gene3D" id="1.10.238.210">
    <property type="match status" value="1"/>
</dbReference>
<dbReference type="GO" id="GO:0004467">
    <property type="term" value="F:long-chain fatty acid-CoA ligase activity"/>
    <property type="evidence" value="ECO:0000318"/>
    <property type="project" value="GO_Central"/>
</dbReference>
<sequence length="1360" mass="152531">MAKRESQTVARLSAFSRGPINGYVCYCEEKKGEEVENIEEGGRSKIMEDPMLSQLAYWLRKPGFQVMEETPRLALFRIGLLAVAMMIVGRNSWWLVLSVFAVYRIMRTEFAQRARKTIKRDLTGLFLLIRVKREIKKRLNANRPMHEIFLERVREHPLKEAAVEIETGRRMNYRELNQLMNKYANYFKTQGYKHGDVVALFMENNIDFFALWLGLSKIGVVSAFINSNLKLEPLGHSINVSKAKSVITTTSLLPTLEKAKAQGLIAKDLKAFVNSGDAATAENLEQSINGASEEEPEKCPEVDFQSVLCYIYTSGTTGNPKPAVIKHFRYYWMAMGAAEAFGIKHEDRVYITMPVYHSAAGILGVGSTITRGTTIVIRKKFSASNFWKDAVTHGCTCSQYIGELCRYLLAQKPTPEEKQHKIRMMWGNGLRGEIWPEFTSRFGIERVGELYGSTEGNSNIVNIDNHVGSCGFFPIYPFISALYPVRLVRIDEETGQLIRDQNGLAVPCKPGETGEMVGLIKNKDVLLRFEGYVDKGDTAKKIYRDVIQKGDQVFASGDILHWDELGYLYFKDRRGDTFRWKGENVSTTEVEGILQPLKSIVDCTVYGVEIGKHEGRAGMAALQLNDGCDVEDLLTEAAQRFTANLASYAIPVFIRICNEVEKTGTYKLKKTDLQKNGFDLAKVNNDPIYFFNSAEKKYVELTAELQRQIDSGDLSPVLERLAAHELSHAPLTRAATTGARPAAVHVRAAATCSLPGEHDPEWVLRAAHAEQRAQPVEDPLPGRELVFDLYKDDKTDKIFIPHFFKQLFESGIRRDDPRLAKVFERVRVMEKLDVDNPFESDHLYLDKETFKECVGSSIGVIAKALKRQLVIPDWTAFCKTMGDIFEQVRPAHAGSVATYIPQLARTDPGYWAMSICTVDGQRKSFGDSNQPFCLQSVSKPFTYAMVHSELGADELHSYVGQHEELSELKEPSGRLFNDICLDHDKKPHNPLINAGAIIVSSLVMRHASLSDRFDYALQQFKKFGSSSGVIGFNNAVFLSERETADRNYALSYYMREHKCFPPNTNLQDTLDLYFQLCSIETNSDNLAVMAATLANGGVNPMNGERVINNRACRDTLSLMYSCGMYDWSGQFAFRVGLPAKSGVSGDLVIVVPNVMGICLYSPRLDSLGNTVRGVKFAEHFIQTFNFHNYDSLVYSDCRKLDPRRVVVELEQEHTTRFMYAAKTGDISAIKRYLLLGLNVHARDYDDRTVLHVAASEGDQHVLEYILSKWNEDPLPVDRFGQTPLDDAQRFEKPACSTLLQKAAQTYEEGAPGRARAAAAAAYGGGVSSSPSLQSLTDDFSAALAAKSDTMHSIKEETEKN</sequence>
<name>A0A2A6C653_PRIPA</name>
<dbReference type="Gene3D" id="3.30.300.30">
    <property type="match status" value="1"/>
</dbReference>
<dbReference type="FunFam" id="3.40.50.12780:FF:000146">
    <property type="entry name" value="Uncharacterized protein"/>
    <property type="match status" value="1"/>
</dbReference>
<dbReference type="InterPro" id="IPR000873">
    <property type="entry name" value="AMP-dep_synth/lig_dom"/>
</dbReference>